<feature type="transmembrane region" description="Helical" evidence="8">
    <location>
        <begin position="20"/>
        <end position="38"/>
    </location>
</feature>
<organism evidence="9 10">
    <name type="scientific">Stagnimonas aquatica</name>
    <dbReference type="NCBI Taxonomy" id="2689987"/>
    <lineage>
        <taxon>Bacteria</taxon>
        <taxon>Pseudomonadati</taxon>
        <taxon>Pseudomonadota</taxon>
        <taxon>Gammaproteobacteria</taxon>
        <taxon>Nevskiales</taxon>
        <taxon>Nevskiaceae</taxon>
        <taxon>Stagnimonas</taxon>
    </lineage>
</organism>
<dbReference type="RefSeq" id="WP_123212232.1">
    <property type="nucleotide sequence ID" value="NZ_RJVO01000005.1"/>
</dbReference>
<dbReference type="PANTHER" id="PTHR30558">
    <property type="entry name" value="EXBD MEMBRANE COMPONENT OF PMF-DRIVEN MACROMOLECULE IMPORT SYSTEM"/>
    <property type="match status" value="1"/>
</dbReference>
<accession>A0A3N0V9E1</accession>
<dbReference type="InParanoid" id="A0A3N0V9E1"/>
<sequence length="135" mass="14858">MRFRRHNPPVEETGIDLAPMLDFFLNLLIFFIISAAFVSESGIKVNRPTAKTAVKEEKASIFVAISANNEVYIDKQRVDIRSVRGIVAKMHAEHPEAAVIIQADKDARAGLMVEAMDQARLAGVENVAVAATPER</sequence>
<keyword evidence="10" id="KW-1185">Reference proteome</keyword>
<proteinExistence type="inferred from homology"/>
<comment type="similarity">
    <text evidence="2 7">Belongs to the ExbD/TolR family.</text>
</comment>
<comment type="subcellular location">
    <subcellularLocation>
        <location evidence="1">Cell membrane</location>
        <topology evidence="1">Single-pass membrane protein</topology>
    </subcellularLocation>
    <subcellularLocation>
        <location evidence="7">Cell membrane</location>
        <topology evidence="7">Single-pass type II membrane protein</topology>
    </subcellularLocation>
</comment>
<evidence type="ECO:0000256" key="4">
    <source>
        <dbReference type="ARBA" id="ARBA00022692"/>
    </source>
</evidence>
<dbReference type="GO" id="GO:0022857">
    <property type="term" value="F:transmembrane transporter activity"/>
    <property type="evidence" value="ECO:0007669"/>
    <property type="project" value="InterPro"/>
</dbReference>
<dbReference type="PANTHER" id="PTHR30558:SF13">
    <property type="entry name" value="BIOPOLYMER TRANSPORT PROTEIN EXBD2"/>
    <property type="match status" value="1"/>
</dbReference>
<keyword evidence="3" id="KW-1003">Cell membrane</keyword>
<comment type="caution">
    <text evidence="9">The sequence shown here is derived from an EMBL/GenBank/DDBJ whole genome shotgun (WGS) entry which is preliminary data.</text>
</comment>
<evidence type="ECO:0000313" key="9">
    <source>
        <dbReference type="EMBL" id="ROH89211.1"/>
    </source>
</evidence>
<evidence type="ECO:0000313" key="10">
    <source>
        <dbReference type="Proteomes" id="UP000282106"/>
    </source>
</evidence>
<keyword evidence="7" id="KW-0653">Protein transport</keyword>
<evidence type="ECO:0000256" key="1">
    <source>
        <dbReference type="ARBA" id="ARBA00004162"/>
    </source>
</evidence>
<gene>
    <name evidence="9" type="ORF">ED208_11340</name>
</gene>
<keyword evidence="4 7" id="KW-0812">Transmembrane</keyword>
<protein>
    <submittedName>
        <fullName evidence="9">Biopolymer transporter ExbD</fullName>
    </submittedName>
</protein>
<keyword evidence="6 8" id="KW-0472">Membrane</keyword>
<dbReference type="GO" id="GO:0005886">
    <property type="term" value="C:plasma membrane"/>
    <property type="evidence" value="ECO:0007669"/>
    <property type="project" value="UniProtKB-SubCell"/>
</dbReference>
<dbReference type="Gene3D" id="3.30.420.270">
    <property type="match status" value="1"/>
</dbReference>
<evidence type="ECO:0000256" key="7">
    <source>
        <dbReference type="RuleBase" id="RU003879"/>
    </source>
</evidence>
<dbReference type="Pfam" id="PF02472">
    <property type="entry name" value="ExbD"/>
    <property type="match status" value="1"/>
</dbReference>
<dbReference type="EMBL" id="RJVO01000005">
    <property type="protein sequence ID" value="ROH89211.1"/>
    <property type="molecule type" value="Genomic_DNA"/>
</dbReference>
<dbReference type="Proteomes" id="UP000282106">
    <property type="component" value="Unassembled WGS sequence"/>
</dbReference>
<evidence type="ECO:0000256" key="3">
    <source>
        <dbReference type="ARBA" id="ARBA00022475"/>
    </source>
</evidence>
<name>A0A3N0V9E1_9GAMM</name>
<keyword evidence="7" id="KW-0813">Transport</keyword>
<dbReference type="AlphaFoldDB" id="A0A3N0V9E1"/>
<dbReference type="GO" id="GO:0015031">
    <property type="term" value="P:protein transport"/>
    <property type="evidence" value="ECO:0007669"/>
    <property type="project" value="UniProtKB-KW"/>
</dbReference>
<keyword evidence="5 8" id="KW-1133">Transmembrane helix</keyword>
<evidence type="ECO:0000256" key="5">
    <source>
        <dbReference type="ARBA" id="ARBA00022989"/>
    </source>
</evidence>
<evidence type="ECO:0000256" key="2">
    <source>
        <dbReference type="ARBA" id="ARBA00005811"/>
    </source>
</evidence>
<evidence type="ECO:0000256" key="6">
    <source>
        <dbReference type="ARBA" id="ARBA00023136"/>
    </source>
</evidence>
<dbReference type="InterPro" id="IPR003400">
    <property type="entry name" value="ExbD"/>
</dbReference>
<evidence type="ECO:0000256" key="8">
    <source>
        <dbReference type="SAM" id="Phobius"/>
    </source>
</evidence>
<reference evidence="9 10" key="1">
    <citation type="submission" date="2018-10" db="EMBL/GenBank/DDBJ databases">
        <authorList>
            <person name="Chen W.-M."/>
        </authorList>
    </citation>
    <scope>NUCLEOTIDE SEQUENCE [LARGE SCALE GENOMIC DNA]</scope>
    <source>
        <strain evidence="9 10">THS-13</strain>
    </source>
</reference>